<dbReference type="GO" id="GO:0003677">
    <property type="term" value="F:DNA binding"/>
    <property type="evidence" value="ECO:0007669"/>
    <property type="project" value="UniProtKB-KW"/>
</dbReference>
<dbReference type="CDD" id="cd22920">
    <property type="entry name" value="HFD_CENP-T"/>
    <property type="match status" value="1"/>
</dbReference>
<evidence type="ECO:0000256" key="2">
    <source>
        <dbReference type="ARBA" id="ARBA00004629"/>
    </source>
</evidence>
<dbReference type="PANTHER" id="PTHR46904:SF1">
    <property type="entry name" value="CENTROMERE PROTEIN T"/>
    <property type="match status" value="1"/>
</dbReference>
<evidence type="ECO:0000256" key="6">
    <source>
        <dbReference type="ARBA" id="ARBA00022618"/>
    </source>
</evidence>
<accession>A0A6P8QF54</accession>
<dbReference type="Pfam" id="PF16171">
    <property type="entry name" value="CENP-T_N"/>
    <property type="match status" value="2"/>
</dbReference>
<comment type="subcellular location">
    <subcellularLocation>
        <location evidence="2">Chromosome</location>
        <location evidence="2">Centromere</location>
        <location evidence="2">Kinetochore</location>
    </subcellularLocation>
    <subcellularLocation>
        <location evidence="1">Nucleus</location>
    </subcellularLocation>
</comment>
<dbReference type="InterPro" id="IPR035425">
    <property type="entry name" value="CENP-T/H4_C"/>
</dbReference>
<dbReference type="GO" id="GO:0000278">
    <property type="term" value="P:mitotic cell cycle"/>
    <property type="evidence" value="ECO:0007669"/>
    <property type="project" value="TreeGrafter"/>
</dbReference>
<keyword evidence="9" id="KW-0238">DNA-binding</keyword>
<evidence type="ECO:0000256" key="11">
    <source>
        <dbReference type="ARBA" id="ARBA00023306"/>
    </source>
</evidence>
<protein>
    <recommendedName>
        <fullName evidence="4">Centromere protein T</fullName>
    </recommendedName>
</protein>
<organism evidence="17 18">
    <name type="scientific">Geotrypetes seraphini</name>
    <name type="common">Gaboon caecilian</name>
    <name type="synonym">Caecilia seraphini</name>
    <dbReference type="NCBI Taxonomy" id="260995"/>
    <lineage>
        <taxon>Eukaryota</taxon>
        <taxon>Metazoa</taxon>
        <taxon>Chordata</taxon>
        <taxon>Craniata</taxon>
        <taxon>Vertebrata</taxon>
        <taxon>Euteleostomi</taxon>
        <taxon>Amphibia</taxon>
        <taxon>Gymnophiona</taxon>
        <taxon>Geotrypetes</taxon>
    </lineage>
</organism>
<dbReference type="FunCoup" id="A0A6P8QF54">
    <property type="interactions" value="1485"/>
</dbReference>
<dbReference type="GO" id="GO:0007059">
    <property type="term" value="P:chromosome segregation"/>
    <property type="evidence" value="ECO:0007669"/>
    <property type="project" value="TreeGrafter"/>
</dbReference>
<dbReference type="Proteomes" id="UP000515159">
    <property type="component" value="Chromosome 4"/>
</dbReference>
<keyword evidence="5" id="KW-0158">Chromosome</keyword>
<evidence type="ECO:0000256" key="1">
    <source>
        <dbReference type="ARBA" id="ARBA00004123"/>
    </source>
</evidence>
<dbReference type="PANTHER" id="PTHR46904">
    <property type="entry name" value="CENTROMERE PROTEIN T"/>
    <property type="match status" value="1"/>
</dbReference>
<evidence type="ECO:0000256" key="5">
    <source>
        <dbReference type="ARBA" id="ARBA00022454"/>
    </source>
</evidence>
<evidence type="ECO:0000256" key="10">
    <source>
        <dbReference type="ARBA" id="ARBA00023242"/>
    </source>
</evidence>
<dbReference type="SUPFAM" id="SSF47113">
    <property type="entry name" value="Histone-fold"/>
    <property type="match status" value="1"/>
</dbReference>
<dbReference type="GO" id="GO:0051301">
    <property type="term" value="P:cell division"/>
    <property type="evidence" value="ECO:0007669"/>
    <property type="project" value="UniProtKB-KW"/>
</dbReference>
<feature type="domain" description="CENP-T/Histone H4 histone fold" evidence="15">
    <location>
        <begin position="708"/>
        <end position="804"/>
    </location>
</feature>
<comment type="subunit">
    <text evidence="14">Component of the CENPA-CAD complex, composed of CENPI, CENPK, CENPL, CENPO, CENPP, CENPQ, CENPR and CENPS. The CENPA-CAD complex is probably recruited on centromeres by the CENPA-NAC complex, at least composed of CENPA, CENPC, CENPH, CENPM, CENPN, CENPT and CENPU. Identified in a centromeric complex containing histones H2A, H2B, H3 and H4, and at least CENPA, CENPB, CENPC, CENPT, CENPN, HJURP, SUPT16H, SSRP1 and RSF1. Interacts (via N-terminus) with the NDC80 complex. Heterodimer with CENPW; this dimer coassembles with CENPS-CENPX heterodimers at centromeres to form the tetrameric CENP-T-W-S-X complex.</text>
</comment>
<evidence type="ECO:0000313" key="17">
    <source>
        <dbReference type="Proteomes" id="UP000515159"/>
    </source>
</evidence>
<dbReference type="InterPro" id="IPR032373">
    <property type="entry name" value="CENP-T_N"/>
</dbReference>
<dbReference type="Gene3D" id="1.10.20.10">
    <property type="entry name" value="Histone, subunit A"/>
    <property type="match status" value="1"/>
</dbReference>
<proteinExistence type="inferred from homology"/>
<reference evidence="18" key="1">
    <citation type="submission" date="2025-08" db="UniProtKB">
        <authorList>
            <consortium name="RefSeq"/>
        </authorList>
    </citation>
    <scope>IDENTIFICATION</scope>
</reference>
<dbReference type="Pfam" id="PF15511">
    <property type="entry name" value="CENP-T_C"/>
    <property type="match status" value="1"/>
</dbReference>
<dbReference type="GO" id="GO:0051382">
    <property type="term" value="P:kinetochore assembly"/>
    <property type="evidence" value="ECO:0007669"/>
    <property type="project" value="InterPro"/>
</dbReference>
<keyword evidence="8" id="KW-0995">Kinetochore</keyword>
<dbReference type="CTD" id="80152"/>
<dbReference type="InterPro" id="IPR009072">
    <property type="entry name" value="Histone-fold"/>
</dbReference>
<sequence>MDKGRLPGENMSVDSDDITARTLLKGFLAAEVPKSTVKRQSKRRASELERLCIKNETSLFRNVRNINLLSPSMTLRGRMKEKIRHSINKATGSATRNFPDKGLSGKHLLCLGTLASESDLDKDTPRTILKKLIHTENEVSMLVTERSKDGKHEQTEEEPTVKTNHLGIHNLETHVLESPVHIAASGLSRTRKKKKRISVSQFEREVKETFPQIRENKVSMLVTERSKDGKHEQTEEEPTVKTNHLGIHNLETHVLESPVHIAASGLSRTRKKKKRISVSQFEREVKETFPQIRENEGRLEDHSENTMALANNSAMSRSLKTSFSIPSVPESIEKRGLDRRPKKHRIISVEDFEEGIKRNVMHLKGSQNCFVESMVVSTDGSMLLSNALQTNTEIILSNTELFVLPQPKGQTLQELSQPRSPYLLSISKQSLKSSLVHKGDVVSEELTSTDDLEPKVGIQREVDSKKDIAQLEGVKEESYLNVDSEKALVIEGVEEQNESSGLDVENEVVLMEEEFNSADTTENDVALAKGMTTDLEQRDKNGTKRLVSSISFRKSLHDTEKLVDNVFQRSEDSIDVGSHTLTTFPLLLEEVSGITINKTAGSVLPGPEVGAEAEENNVFSENDRWQEEEDDNKMELPETDQITGNAGSSTGELSMDKNIFLRIKDIKFSPSLPTPHYLKTTSSKFPKKPPFAKHAPMRTNRVLSQMKKEPALPSRLVKQIFAHYAKMSVAKDSFKIVEKCLDVYFKQLSNDLEAFAGHAKRKIVDATDLELLMRRQGLVTNKMPLHVLIERHLPLEYRKLLIPVAMSGNKVIPKK</sequence>
<dbReference type="RefSeq" id="XP_033797687.1">
    <property type="nucleotide sequence ID" value="XM_033941796.1"/>
</dbReference>
<gene>
    <name evidence="18" type="primary">CENPT</name>
</gene>
<dbReference type="OrthoDB" id="10071681at2759"/>
<keyword evidence="17" id="KW-1185">Reference proteome</keyword>
<feature type="domain" description="Centromere kinetochore component CENP-T N-terminal" evidence="16">
    <location>
        <begin position="254"/>
        <end position="358"/>
    </location>
</feature>
<dbReference type="GO" id="GO:0005634">
    <property type="term" value="C:nucleus"/>
    <property type="evidence" value="ECO:0007669"/>
    <property type="project" value="UniProtKB-SubCell"/>
</dbReference>
<keyword evidence="12" id="KW-0137">Centromere</keyword>
<dbReference type="GO" id="GO:0046982">
    <property type="term" value="F:protein heterodimerization activity"/>
    <property type="evidence" value="ECO:0007669"/>
    <property type="project" value="InterPro"/>
</dbReference>
<evidence type="ECO:0000256" key="8">
    <source>
        <dbReference type="ARBA" id="ARBA00022838"/>
    </source>
</evidence>
<evidence type="ECO:0000256" key="9">
    <source>
        <dbReference type="ARBA" id="ARBA00023125"/>
    </source>
</evidence>
<comment type="function">
    <text evidence="13">Component of the CENPA-NAC (nucleosome-associated) complex, a complex that plays a central role in assembly of kinetochore proteins, mitotic progression and chromosome segregation. The CENPA-NAC complex recruits the CENPA-CAD (nucleosome distal) complex and may be involved in incorporation of newly synthesized CENPA into centromeres. Part of a nucleosome-associated complex that binds specifically to histone H3-containing nucleosomes at the centromere, as opposed to nucleosomes containing CENPA. Component of the heterotetrameric CENP-T-W-S-X complex that binds and supercoils DNA, and plays an important role in kinetochore assembly. CENPT has a fundamental role in kinetochore assembly and function. It is one of the inner kinetochore proteins, with most further proteins binding downstream. Required for normal chromosome organization and normal progress through mitosis.</text>
</comment>
<evidence type="ECO:0000313" key="18">
    <source>
        <dbReference type="RefSeq" id="XP_033797687.1"/>
    </source>
</evidence>
<dbReference type="KEGG" id="gsh:117359287"/>
<evidence type="ECO:0000259" key="16">
    <source>
        <dbReference type="Pfam" id="PF16171"/>
    </source>
</evidence>
<evidence type="ECO:0000259" key="15">
    <source>
        <dbReference type="Pfam" id="PF15511"/>
    </source>
</evidence>
<dbReference type="InParanoid" id="A0A6P8QF54"/>
<dbReference type="InterPro" id="IPR028255">
    <property type="entry name" value="CENP-T"/>
</dbReference>
<name>A0A6P8QF54_GEOSA</name>
<evidence type="ECO:0000256" key="3">
    <source>
        <dbReference type="ARBA" id="ARBA00010137"/>
    </source>
</evidence>
<dbReference type="GeneID" id="117359287"/>
<keyword evidence="6" id="KW-0132">Cell division</keyword>
<comment type="similarity">
    <text evidence="3">Belongs to the CENP-T/CNN1 family.</text>
</comment>
<evidence type="ECO:0000256" key="14">
    <source>
        <dbReference type="ARBA" id="ARBA00046865"/>
    </source>
</evidence>
<evidence type="ECO:0000256" key="12">
    <source>
        <dbReference type="ARBA" id="ARBA00023328"/>
    </source>
</evidence>
<evidence type="ECO:0000256" key="13">
    <source>
        <dbReference type="ARBA" id="ARBA00045461"/>
    </source>
</evidence>
<feature type="domain" description="Centromere kinetochore component CENP-T N-terminal" evidence="16">
    <location>
        <begin position="116"/>
        <end position="218"/>
    </location>
</feature>
<dbReference type="GO" id="GO:0000776">
    <property type="term" value="C:kinetochore"/>
    <property type="evidence" value="ECO:0007669"/>
    <property type="project" value="UniProtKB-KW"/>
</dbReference>
<dbReference type="AlphaFoldDB" id="A0A6P8QF54"/>
<keyword evidence="10" id="KW-0539">Nucleus</keyword>
<keyword evidence="11" id="KW-0131">Cell cycle</keyword>
<evidence type="ECO:0000256" key="4">
    <source>
        <dbReference type="ARBA" id="ARBA00016401"/>
    </source>
</evidence>
<evidence type="ECO:0000256" key="7">
    <source>
        <dbReference type="ARBA" id="ARBA00022776"/>
    </source>
</evidence>
<keyword evidence="7" id="KW-0498">Mitosis</keyword>